<accession>A0A2H5A3N8</accession>
<dbReference type="Pfam" id="PF04134">
    <property type="entry name" value="DCC1-like"/>
    <property type="match status" value="1"/>
</dbReference>
<gene>
    <name evidence="1" type="ORF">BVU17_17150</name>
</gene>
<evidence type="ECO:0000313" key="2">
    <source>
        <dbReference type="Proteomes" id="UP000242917"/>
    </source>
</evidence>
<keyword evidence="2" id="KW-1185">Reference proteome</keyword>
<dbReference type="InterPro" id="IPR007263">
    <property type="entry name" value="DCC1-like"/>
</dbReference>
<proteinExistence type="predicted"/>
<dbReference type="AlphaFoldDB" id="A0A2H5A3N8"/>
<organism evidence="1 2">
    <name type="scientific">Haloarcula taiwanensis</name>
    <dbReference type="NCBI Taxonomy" id="1932004"/>
    <lineage>
        <taxon>Archaea</taxon>
        <taxon>Methanobacteriati</taxon>
        <taxon>Methanobacteriota</taxon>
        <taxon>Stenosarchaea group</taxon>
        <taxon>Halobacteria</taxon>
        <taxon>Halobacteriales</taxon>
        <taxon>Haloarculaceae</taxon>
        <taxon>Haloarcula</taxon>
    </lineage>
</organism>
<dbReference type="GO" id="GO:0015035">
    <property type="term" value="F:protein-disulfide reductase activity"/>
    <property type="evidence" value="ECO:0007669"/>
    <property type="project" value="InterPro"/>
</dbReference>
<sequence length="143" mass="15827">MARFSSVLIYDGECPYCSVAAKALEQVDDIGAISWYDESAQSFLTAQFDEPPFAMVLVDRPTRRVYAGRAAAEELAGRAGLPDLVGSLVRENYERIAHVVGLASGRGREPDDVHERYRLTDGARDWFDTLAEDAVDRDIRADA</sequence>
<evidence type="ECO:0000313" key="1">
    <source>
        <dbReference type="EMBL" id="AUG49297.1"/>
    </source>
</evidence>
<dbReference type="OrthoDB" id="220637at2157"/>
<name>A0A2H5A3N8_9EURY</name>
<dbReference type="Proteomes" id="UP000242917">
    <property type="component" value="Chromosome II"/>
</dbReference>
<dbReference type="KEGG" id="hta:BVU17_17150"/>
<dbReference type="EMBL" id="CP019155">
    <property type="protein sequence ID" value="AUG49297.1"/>
    <property type="molecule type" value="Genomic_DNA"/>
</dbReference>
<protein>
    <submittedName>
        <fullName evidence="1">DUF393 domain-containing protein</fullName>
    </submittedName>
</protein>
<reference evidence="1 2" key="1">
    <citation type="submission" date="2017-01" db="EMBL/GenBank/DDBJ databases">
        <title>A Red Light-Sensitive Sensory Rhodopsin I From Haloarcula taiwanensis, A New Haloarchaeon Isolated From Taiwan.</title>
        <authorList>
            <person name="Yang C.-S."/>
            <person name="Han Y.-A."/>
            <person name="Chen P.-C."/>
            <person name="Ng W.V."/>
            <person name="Chen T.-W."/>
        </authorList>
    </citation>
    <scope>NUCLEOTIDE SEQUENCE [LARGE SCALE GENOMIC DNA]</scope>
    <source>
        <strain evidence="1 2">Taiwanensis</strain>
    </source>
</reference>